<protein>
    <submittedName>
        <fullName evidence="7">Esterase 6</fullName>
    </submittedName>
</protein>
<dbReference type="PROSITE" id="PS00122">
    <property type="entry name" value="CARBOXYLESTERASE_B_1"/>
    <property type="match status" value="1"/>
</dbReference>
<feature type="domain" description="Carboxylesterase type B" evidence="5">
    <location>
        <begin position="501"/>
        <end position="985"/>
    </location>
</feature>
<dbReference type="InterPro" id="IPR002018">
    <property type="entry name" value="CarbesteraseB"/>
</dbReference>
<dbReference type="OrthoDB" id="19653at2759"/>
<evidence type="ECO:0000256" key="1">
    <source>
        <dbReference type="ARBA" id="ARBA00005964"/>
    </source>
</evidence>
<comment type="similarity">
    <text evidence="1">Belongs to the type-B carboxylesterase/lipase family.</text>
</comment>
<evidence type="ECO:0000259" key="5">
    <source>
        <dbReference type="Pfam" id="PF00135"/>
    </source>
</evidence>
<dbReference type="AlphaFoldDB" id="A0A226DX10"/>
<proteinExistence type="inferred from homology"/>
<dbReference type="SUPFAM" id="SSF53474">
    <property type="entry name" value="alpha/beta-Hydrolases"/>
    <property type="match status" value="1"/>
</dbReference>
<reference evidence="7 8" key="1">
    <citation type="submission" date="2015-12" db="EMBL/GenBank/DDBJ databases">
        <title>The genome of Folsomia candida.</title>
        <authorList>
            <person name="Faddeeva A."/>
            <person name="Derks M.F."/>
            <person name="Anvar Y."/>
            <person name="Smit S."/>
            <person name="Van Straalen N."/>
            <person name="Roelofs D."/>
        </authorList>
    </citation>
    <scope>NUCLEOTIDE SEQUENCE [LARGE SCALE GENOMIC DNA]</scope>
    <source>
        <strain evidence="7 8">VU population</strain>
        <tissue evidence="7">Whole body</tissue>
    </source>
</reference>
<dbReference type="PANTHER" id="PTHR43142">
    <property type="entry name" value="CARBOXYLIC ESTER HYDROLASE"/>
    <property type="match status" value="1"/>
</dbReference>
<evidence type="ECO:0000256" key="3">
    <source>
        <dbReference type="ARBA" id="ARBA00022801"/>
    </source>
</evidence>
<feature type="domain" description="2'-5'-oligoadenylate synthetase 1" evidence="6">
    <location>
        <begin position="157"/>
        <end position="284"/>
    </location>
</feature>
<dbReference type="InterPro" id="IPR029058">
    <property type="entry name" value="AB_hydrolase_fold"/>
</dbReference>
<dbReference type="PANTHER" id="PTHR43142:SF1">
    <property type="entry name" value="CARBOXYLIC ESTER HYDROLASE"/>
    <property type="match status" value="1"/>
</dbReference>
<dbReference type="GO" id="GO:0052689">
    <property type="term" value="F:carboxylic ester hydrolase activity"/>
    <property type="evidence" value="ECO:0007669"/>
    <property type="project" value="UniProtKB-KW"/>
</dbReference>
<keyword evidence="4" id="KW-0325">Glycoprotein</keyword>
<evidence type="ECO:0000256" key="2">
    <source>
        <dbReference type="ARBA" id="ARBA00022487"/>
    </source>
</evidence>
<evidence type="ECO:0000259" key="6">
    <source>
        <dbReference type="Pfam" id="PF10421"/>
    </source>
</evidence>
<accession>A0A226DX10</accession>
<keyword evidence="8" id="KW-1185">Reference proteome</keyword>
<dbReference type="EMBL" id="LNIX01000009">
    <property type="protein sequence ID" value="OXA50015.1"/>
    <property type="molecule type" value="Genomic_DNA"/>
</dbReference>
<dbReference type="Proteomes" id="UP000198287">
    <property type="component" value="Unassembled WGS sequence"/>
</dbReference>
<dbReference type="InterPro" id="IPR018952">
    <property type="entry name" value="2-5-oligoAdlate_synth_1_dom2/C"/>
</dbReference>
<gene>
    <name evidence="7" type="ORF">Fcan01_15110</name>
</gene>
<dbReference type="InterPro" id="IPR043519">
    <property type="entry name" value="NT_sf"/>
</dbReference>
<sequence length="1031" mass="117190">MVDPANDLMDQSMTRFTHSLIPSEEYMDKLKTSAEKVRKALQLKSTYGVDRVIYSGSVRKSTSILVPDLDLVVFQNNEMPPFEKVFDEWEDILILSEGLKMTMDGIKTTKISLQFTFEEGIEMDLLPATNFVHGIKPEGPLLAKKQSDAVLSKMDKSNSHFYSSSLAESQVYFMKEQTAFTHDVVRLAKFWFKTLYLGERPIYGVKTMLELIAVAAAMKEEDRDKKSLLQTFATFLDNVAQIDKLRLKFSNNNGRWTLENPKAGKPTENYIMEPSNPYNNLARQMFHREKEVKNLKEFAKISRLRISHAMRTFQVTVESVFNLFRPLPTSLYQTCFSDMGYPEMIMGENASFRSYNPDVKVNNENIMKNLEMKGFINAVKIFLSSAVNAGSAALIANNKDVTLASVKQKVKQMIDEDLRGMPHTEWRPATDRIEDYDVVVTVPISNNLEMGAHLCSKRQSELIGPVNFTYPSQKVTRMEIIFRISLVLLLHFFVATEASDSPLVKIAQGEVEGVHLKSRDGKTYSAFMGIPYANKQEKFELAEPVSSWDGIKDATKFGSVCPQWNLFRNKFEGDEECLFVNIFTPNVHANYPVMVFIHGGGFFFGNSNENGADYFMDEEVVFVTINYRLSALGFLSTGDRALPGNLGLKDQRLALQFIQQNIKSFGGDPKRVTLFGESAGSASVNYHILSPGSADLFQSAICHSGSSLNAWALSPDPKIPAFDLAKKLNCPTTDSAGLKKCLKSKSINEILKHSIVENPLENLVKFAPVVELPSPHAVITEHPEVLYKTGRFNKVPLVMTICEKEGLLINSGLIMKDEKLLAEVNDEWMEHAPSYFLYDDPNVSKDAKDIISKRIYKFYFGDKKISQETFDNLTNLYSDSFFIHEIRNTILLHAKHAPVYPIILGFEGYEWSQLMRFGYEKPLGMTHADDLPFLFNYELYPKFVPKSFPETTSKYFVKAWVTMATQGNPNINQQVEGWAPVSKDEIKKGKLKWLLAKRVPKIIEDPFYERMNMWDKVSKKLKAQKKKRDEL</sequence>
<keyword evidence="3" id="KW-0378">Hydrolase</keyword>
<comment type="caution">
    <text evidence="7">The sequence shown here is derived from an EMBL/GenBank/DDBJ whole genome shotgun (WGS) entry which is preliminary data.</text>
</comment>
<name>A0A226DX10_FOLCA</name>
<evidence type="ECO:0000256" key="4">
    <source>
        <dbReference type="ARBA" id="ARBA00023180"/>
    </source>
</evidence>
<dbReference type="Pfam" id="PF00135">
    <property type="entry name" value="COesterase"/>
    <property type="match status" value="1"/>
</dbReference>
<organism evidence="7 8">
    <name type="scientific">Folsomia candida</name>
    <name type="common">Springtail</name>
    <dbReference type="NCBI Taxonomy" id="158441"/>
    <lineage>
        <taxon>Eukaryota</taxon>
        <taxon>Metazoa</taxon>
        <taxon>Ecdysozoa</taxon>
        <taxon>Arthropoda</taxon>
        <taxon>Hexapoda</taxon>
        <taxon>Collembola</taxon>
        <taxon>Entomobryomorpha</taxon>
        <taxon>Isotomoidea</taxon>
        <taxon>Isotomidae</taxon>
        <taxon>Proisotominae</taxon>
        <taxon>Folsomia</taxon>
    </lineage>
</organism>
<dbReference type="Gene3D" id="3.40.50.1820">
    <property type="entry name" value="alpha/beta hydrolase"/>
    <property type="match status" value="1"/>
</dbReference>
<keyword evidence="2" id="KW-0719">Serine esterase</keyword>
<evidence type="ECO:0000313" key="8">
    <source>
        <dbReference type="Proteomes" id="UP000198287"/>
    </source>
</evidence>
<dbReference type="InterPro" id="IPR019826">
    <property type="entry name" value="Carboxylesterase_B_AS"/>
</dbReference>
<dbReference type="SUPFAM" id="SSF81301">
    <property type="entry name" value="Nucleotidyltransferase"/>
    <property type="match status" value="1"/>
</dbReference>
<dbReference type="Pfam" id="PF10421">
    <property type="entry name" value="OAS1_C"/>
    <property type="match status" value="1"/>
</dbReference>
<dbReference type="Gene3D" id="1.10.1410.20">
    <property type="entry name" value="2'-5'-oligoadenylate synthetase 1, domain 2"/>
    <property type="match status" value="1"/>
</dbReference>
<evidence type="ECO:0000313" key="7">
    <source>
        <dbReference type="EMBL" id="OXA50015.1"/>
    </source>
</evidence>